<keyword evidence="3" id="KW-1185">Reference proteome</keyword>
<evidence type="ECO:0008006" key="4">
    <source>
        <dbReference type="Google" id="ProtNLM"/>
    </source>
</evidence>
<feature type="signal peptide" evidence="1">
    <location>
        <begin position="1"/>
        <end position="23"/>
    </location>
</feature>
<protein>
    <recommendedName>
        <fullName evidence="4">Secreted protein</fullName>
    </recommendedName>
</protein>
<evidence type="ECO:0000313" key="2">
    <source>
        <dbReference type="EMBL" id="MEQ2162042.1"/>
    </source>
</evidence>
<evidence type="ECO:0000256" key="1">
    <source>
        <dbReference type="SAM" id="SignalP"/>
    </source>
</evidence>
<evidence type="ECO:0000313" key="3">
    <source>
        <dbReference type="Proteomes" id="UP001476798"/>
    </source>
</evidence>
<proteinExistence type="predicted"/>
<gene>
    <name evidence="2" type="ORF">GOODEAATRI_015840</name>
</gene>
<dbReference type="EMBL" id="JAHRIO010011188">
    <property type="protein sequence ID" value="MEQ2162042.1"/>
    <property type="molecule type" value="Genomic_DNA"/>
</dbReference>
<comment type="caution">
    <text evidence="2">The sequence shown here is derived from an EMBL/GenBank/DDBJ whole genome shotgun (WGS) entry which is preliminary data.</text>
</comment>
<accession>A0ABV0MVC6</accession>
<reference evidence="2 3" key="1">
    <citation type="submission" date="2021-06" db="EMBL/GenBank/DDBJ databases">
        <authorList>
            <person name="Palmer J.M."/>
        </authorList>
    </citation>
    <scope>NUCLEOTIDE SEQUENCE [LARGE SCALE GENOMIC DNA]</scope>
    <source>
        <strain evidence="2 3">GA_2019</strain>
        <tissue evidence="2">Muscle</tissue>
    </source>
</reference>
<organism evidence="2 3">
    <name type="scientific">Goodea atripinnis</name>
    <dbReference type="NCBI Taxonomy" id="208336"/>
    <lineage>
        <taxon>Eukaryota</taxon>
        <taxon>Metazoa</taxon>
        <taxon>Chordata</taxon>
        <taxon>Craniata</taxon>
        <taxon>Vertebrata</taxon>
        <taxon>Euteleostomi</taxon>
        <taxon>Actinopterygii</taxon>
        <taxon>Neopterygii</taxon>
        <taxon>Teleostei</taxon>
        <taxon>Neoteleostei</taxon>
        <taxon>Acanthomorphata</taxon>
        <taxon>Ovalentaria</taxon>
        <taxon>Atherinomorphae</taxon>
        <taxon>Cyprinodontiformes</taxon>
        <taxon>Goodeidae</taxon>
        <taxon>Goodea</taxon>
    </lineage>
</organism>
<sequence length="114" mass="12638">MSATLWGFTFLSFAIMMTPCVEAGGVAAVTVMRPISLTQKNSWFSSSGYVVVLLVSALSSQTPTWLQKMASHTGFCWRSRPVQKRVVTVHRRYMLAQEDVLLKSQQLNAVVLLG</sequence>
<feature type="chain" id="PRO_5046435446" description="Secreted protein" evidence="1">
    <location>
        <begin position="24"/>
        <end position="114"/>
    </location>
</feature>
<dbReference type="Proteomes" id="UP001476798">
    <property type="component" value="Unassembled WGS sequence"/>
</dbReference>
<name>A0ABV0MVC6_9TELE</name>
<keyword evidence="1" id="KW-0732">Signal</keyword>